<evidence type="ECO:0000313" key="2">
    <source>
        <dbReference type="Proteomes" id="UP000067626"/>
    </source>
</evidence>
<proteinExistence type="predicted"/>
<dbReference type="STRING" id="52.CMC5_059550"/>
<keyword evidence="2" id="KW-1185">Reference proteome</keyword>
<dbReference type="OrthoDB" id="5382494at2"/>
<accession>A0A0K1ELI3</accession>
<reference evidence="1 2" key="1">
    <citation type="submission" date="2015-07" db="EMBL/GenBank/DDBJ databases">
        <title>Genome analysis of myxobacterium Chondromyces crocatus Cm c5 reveals a high potential for natural compound synthesis and the genetic basis for the loss of fruiting body formation.</title>
        <authorList>
            <person name="Zaburannyi N."/>
            <person name="Bunk B."/>
            <person name="Maier J."/>
            <person name="Overmann J."/>
            <person name="Mueller R."/>
        </authorList>
    </citation>
    <scope>NUCLEOTIDE SEQUENCE [LARGE SCALE GENOMIC DNA]</scope>
    <source>
        <strain evidence="1 2">Cm c5</strain>
    </source>
</reference>
<dbReference type="Proteomes" id="UP000067626">
    <property type="component" value="Chromosome"/>
</dbReference>
<gene>
    <name evidence="1" type="ORF">CMC5_059550</name>
</gene>
<name>A0A0K1ELI3_CHOCO</name>
<dbReference type="RefSeq" id="WP_050433482.1">
    <property type="nucleotide sequence ID" value="NZ_CP012159.1"/>
</dbReference>
<dbReference type="EMBL" id="CP012159">
    <property type="protein sequence ID" value="AKT41744.1"/>
    <property type="molecule type" value="Genomic_DNA"/>
</dbReference>
<organism evidence="1 2">
    <name type="scientific">Chondromyces crocatus</name>
    <dbReference type="NCBI Taxonomy" id="52"/>
    <lineage>
        <taxon>Bacteria</taxon>
        <taxon>Pseudomonadati</taxon>
        <taxon>Myxococcota</taxon>
        <taxon>Polyangia</taxon>
        <taxon>Polyangiales</taxon>
        <taxon>Polyangiaceae</taxon>
        <taxon>Chondromyces</taxon>
    </lineage>
</organism>
<dbReference type="KEGG" id="ccro:CMC5_059550"/>
<dbReference type="AlphaFoldDB" id="A0A0K1ELI3"/>
<evidence type="ECO:0000313" key="1">
    <source>
        <dbReference type="EMBL" id="AKT41744.1"/>
    </source>
</evidence>
<protein>
    <submittedName>
        <fullName evidence="1">Uncharacterized protein</fullName>
    </submittedName>
</protein>
<sequence length="137" mass="15322">MTQYRDPRANLQQAQNLVQGKGFMGWLTRLFMGKSAANQMNAGIEQAQAHLNQADMQQRILATGVPARATVRHIQDTGTLINFNPVVDLMLDVYPEGQQPFQMQLRTAVSKIAIPRVGDVITVKYNPHNAYEMAIVQ</sequence>